<dbReference type="OrthoDB" id="1433808at2759"/>
<organism evidence="1 2">
    <name type="scientific">Colocasia esculenta</name>
    <name type="common">Wild taro</name>
    <name type="synonym">Arum esculentum</name>
    <dbReference type="NCBI Taxonomy" id="4460"/>
    <lineage>
        <taxon>Eukaryota</taxon>
        <taxon>Viridiplantae</taxon>
        <taxon>Streptophyta</taxon>
        <taxon>Embryophyta</taxon>
        <taxon>Tracheophyta</taxon>
        <taxon>Spermatophyta</taxon>
        <taxon>Magnoliopsida</taxon>
        <taxon>Liliopsida</taxon>
        <taxon>Araceae</taxon>
        <taxon>Aroideae</taxon>
        <taxon>Colocasieae</taxon>
        <taxon>Colocasia</taxon>
    </lineage>
</organism>
<name>A0A843TPU1_COLES</name>
<keyword evidence="2" id="KW-1185">Reference proteome</keyword>
<comment type="caution">
    <text evidence="1">The sequence shown here is derived from an EMBL/GenBank/DDBJ whole genome shotgun (WGS) entry which is preliminary data.</text>
</comment>
<evidence type="ECO:0000313" key="1">
    <source>
        <dbReference type="EMBL" id="MQL72216.1"/>
    </source>
</evidence>
<gene>
    <name evidence="1" type="ORF">Taro_004522</name>
</gene>
<sequence>MAPASIGAHEASQTPISSAMIRTLKKLKAWSKKRARKRKRDLPDGPPTRFTRHQCCTCCSHSPAPPFQPTAPPLPPWLDFEHHPGVISHPVFSPVAGVAFPLPAAEISAGWVPPAGRGSEITPLLCPLPAPGASILSYQQYLVPDPVYGAPVDRLPPAGRAPGLAGCSGGVVAWLRRCIFCCFGKRILRPPPATVISLTQVLGLIRSGPTRKMSSQFL</sequence>
<dbReference type="Proteomes" id="UP000652761">
    <property type="component" value="Unassembled WGS sequence"/>
</dbReference>
<dbReference type="EMBL" id="NMUH01000123">
    <property type="protein sequence ID" value="MQL72216.1"/>
    <property type="molecule type" value="Genomic_DNA"/>
</dbReference>
<protein>
    <submittedName>
        <fullName evidence="1">Uncharacterized protein</fullName>
    </submittedName>
</protein>
<accession>A0A843TPU1</accession>
<proteinExistence type="predicted"/>
<evidence type="ECO:0000313" key="2">
    <source>
        <dbReference type="Proteomes" id="UP000652761"/>
    </source>
</evidence>
<reference evidence="1" key="1">
    <citation type="submission" date="2017-07" db="EMBL/GenBank/DDBJ databases">
        <title>Taro Niue Genome Assembly and Annotation.</title>
        <authorList>
            <person name="Atibalentja N."/>
            <person name="Keating K."/>
            <person name="Fields C.J."/>
        </authorList>
    </citation>
    <scope>NUCLEOTIDE SEQUENCE</scope>
    <source>
        <strain evidence="1">Niue_2</strain>
        <tissue evidence="1">Leaf</tissue>
    </source>
</reference>
<dbReference type="AlphaFoldDB" id="A0A843TPU1"/>